<keyword evidence="5 7" id="KW-0472">Membrane</keyword>
<evidence type="ECO:0000256" key="5">
    <source>
        <dbReference type="ARBA" id="ARBA00023136"/>
    </source>
</evidence>
<evidence type="ECO:0000256" key="3">
    <source>
        <dbReference type="ARBA" id="ARBA00022692"/>
    </source>
</evidence>
<dbReference type="EMBL" id="QWIQ01000004">
    <property type="protein sequence ID" value="RMZ18388.1"/>
    <property type="molecule type" value="Genomic_DNA"/>
</dbReference>
<dbReference type="VEuPathDB" id="FungiDB:BTJ68_09524"/>
<evidence type="ECO:0000256" key="7">
    <source>
        <dbReference type="SAM" id="Phobius"/>
    </source>
</evidence>
<evidence type="ECO:0000256" key="4">
    <source>
        <dbReference type="ARBA" id="ARBA00022989"/>
    </source>
</evidence>
<feature type="transmembrane region" description="Helical" evidence="7">
    <location>
        <begin position="6"/>
        <end position="22"/>
    </location>
</feature>
<dbReference type="AlphaFoldDB" id="A0A3M7HYU7"/>
<dbReference type="Pfam" id="PF01679">
    <property type="entry name" value="Pmp3"/>
    <property type="match status" value="1"/>
</dbReference>
<dbReference type="PANTHER" id="PTHR21659">
    <property type="entry name" value="HYDROPHOBIC PROTEIN RCI2 LOW TEMPERATURE AND SALT RESPONSIVE PROTEIN LTI6 -RELATED"/>
    <property type="match status" value="1"/>
</dbReference>
<evidence type="ECO:0000256" key="6">
    <source>
        <dbReference type="SAM" id="MobiDB-lite"/>
    </source>
</evidence>
<evidence type="ECO:0000256" key="1">
    <source>
        <dbReference type="ARBA" id="ARBA00004370"/>
    </source>
</evidence>
<evidence type="ECO:0008006" key="10">
    <source>
        <dbReference type="Google" id="ProtNLM"/>
    </source>
</evidence>
<accession>A0A3M7HYU7</accession>
<protein>
    <recommendedName>
        <fullName evidence="10">Stress response RCI peptide</fullName>
    </recommendedName>
</protein>
<dbReference type="Proteomes" id="UP000281468">
    <property type="component" value="Unassembled WGS sequence"/>
</dbReference>
<comment type="subcellular location">
    <subcellularLocation>
        <location evidence="1">Membrane</location>
    </subcellularLocation>
</comment>
<keyword evidence="3 7" id="KW-0812">Transmembrane</keyword>
<name>A0A3M7HYU7_HORWE</name>
<organism evidence="8 9">
    <name type="scientific">Hortaea werneckii</name>
    <name type="common">Black yeast</name>
    <name type="synonym">Cladosporium werneckii</name>
    <dbReference type="NCBI Taxonomy" id="91943"/>
    <lineage>
        <taxon>Eukaryota</taxon>
        <taxon>Fungi</taxon>
        <taxon>Dikarya</taxon>
        <taxon>Ascomycota</taxon>
        <taxon>Pezizomycotina</taxon>
        <taxon>Dothideomycetes</taxon>
        <taxon>Dothideomycetidae</taxon>
        <taxon>Mycosphaerellales</taxon>
        <taxon>Teratosphaeriaceae</taxon>
        <taxon>Hortaea</taxon>
    </lineage>
</organism>
<evidence type="ECO:0000256" key="2">
    <source>
        <dbReference type="ARBA" id="ARBA00009530"/>
    </source>
</evidence>
<dbReference type="PROSITE" id="PS01309">
    <property type="entry name" value="UPF0057"/>
    <property type="match status" value="1"/>
</dbReference>
<dbReference type="PANTHER" id="PTHR21659:SF57">
    <property type="entry name" value="PLASMA MEMBRANE PROTEOLIPID 31"/>
    <property type="match status" value="1"/>
</dbReference>
<proteinExistence type="inferred from homology"/>
<sequence length="244" mass="26264">MCGTDVFLGILAIIFPPIAVWVKRGLCSADSLINLALCCLGFLPGLLHAWYIIFTYPDPTYEELAQHDAEQGHHGGNGGTVTYYYVQQHQGHPQYSAPTARSQAGYGTVNATPNAQFPAAQGQGFVPSGAAQAGGSSAVDDGRSKRVYAAALEFGQVKTVVLQSHEPAQARFATATLMSRSFSFGCAVQQSQNLATIVILSDQQCKSSTPRPTDAYPPSKGYRKMKSNRPLKEALRLTHLSRDL</sequence>
<comment type="similarity">
    <text evidence="2">Belongs to the UPF0057 (PMP3) family.</text>
</comment>
<dbReference type="InterPro" id="IPR000612">
    <property type="entry name" value="PMP3"/>
</dbReference>
<reference evidence="8 9" key="1">
    <citation type="journal article" date="2018" name="BMC Genomics">
        <title>Genomic evidence for intraspecific hybridization in a clonal and extremely halotolerant yeast.</title>
        <authorList>
            <person name="Gostincar C."/>
            <person name="Stajich J.E."/>
            <person name="Zupancic J."/>
            <person name="Zalar P."/>
            <person name="Gunde-Cimerman N."/>
        </authorList>
    </citation>
    <scope>NUCLEOTIDE SEQUENCE [LARGE SCALE GENOMIC DNA]</scope>
    <source>
        <strain evidence="8 9">EXF-171</strain>
    </source>
</reference>
<comment type="caution">
    <text evidence="8">The sequence shown here is derived from an EMBL/GenBank/DDBJ whole genome shotgun (WGS) entry which is preliminary data.</text>
</comment>
<keyword evidence="4 7" id="KW-1133">Transmembrane helix</keyword>
<dbReference type="GO" id="GO:0016020">
    <property type="term" value="C:membrane"/>
    <property type="evidence" value="ECO:0007669"/>
    <property type="project" value="UniProtKB-SubCell"/>
</dbReference>
<gene>
    <name evidence="8" type="ORF">D0862_00389</name>
</gene>
<evidence type="ECO:0000313" key="8">
    <source>
        <dbReference type="EMBL" id="RMZ18388.1"/>
    </source>
</evidence>
<feature type="transmembrane region" description="Helical" evidence="7">
    <location>
        <begin position="34"/>
        <end position="53"/>
    </location>
</feature>
<evidence type="ECO:0000313" key="9">
    <source>
        <dbReference type="Proteomes" id="UP000281468"/>
    </source>
</evidence>
<feature type="region of interest" description="Disordered" evidence="6">
    <location>
        <begin position="206"/>
        <end position="228"/>
    </location>
</feature>